<dbReference type="SUPFAM" id="SSF52058">
    <property type="entry name" value="L domain-like"/>
    <property type="match status" value="1"/>
</dbReference>
<dbReference type="Gene3D" id="3.80.10.10">
    <property type="entry name" value="Ribonuclease Inhibitor"/>
    <property type="match status" value="1"/>
</dbReference>
<feature type="chain" id="PRO_5046989269" evidence="1">
    <location>
        <begin position="26"/>
        <end position="712"/>
    </location>
</feature>
<keyword evidence="1" id="KW-0732">Signal</keyword>
<dbReference type="Proteomes" id="UP001596020">
    <property type="component" value="Unassembled WGS sequence"/>
</dbReference>
<dbReference type="Pfam" id="PF13306">
    <property type="entry name" value="LRR_5"/>
    <property type="match status" value="1"/>
</dbReference>
<proteinExistence type="predicted"/>
<dbReference type="InterPro" id="IPR026906">
    <property type="entry name" value="LRR_5"/>
</dbReference>
<dbReference type="EMBL" id="JBHSGO010000156">
    <property type="protein sequence ID" value="MFC4665948.1"/>
    <property type="molecule type" value="Genomic_DNA"/>
</dbReference>
<dbReference type="InterPro" id="IPR032675">
    <property type="entry name" value="LRR_dom_sf"/>
</dbReference>
<protein>
    <submittedName>
        <fullName evidence="2">Leucine-rich repeat domain-containing protein</fullName>
    </submittedName>
</protein>
<accession>A0ABV9K7U1</accession>
<feature type="signal peptide" evidence="1">
    <location>
        <begin position="1"/>
        <end position="25"/>
    </location>
</feature>
<dbReference type="PANTHER" id="PTHR45661:SF3">
    <property type="entry name" value="IG-LIKE DOMAIN-CONTAINING PROTEIN"/>
    <property type="match status" value="1"/>
</dbReference>
<evidence type="ECO:0000256" key="1">
    <source>
        <dbReference type="SAM" id="SignalP"/>
    </source>
</evidence>
<gene>
    <name evidence="2" type="ORF">ACFO3G_04945</name>
</gene>
<dbReference type="PANTHER" id="PTHR45661">
    <property type="entry name" value="SURFACE ANTIGEN"/>
    <property type="match status" value="1"/>
</dbReference>
<evidence type="ECO:0000313" key="2">
    <source>
        <dbReference type="EMBL" id="MFC4665948.1"/>
    </source>
</evidence>
<reference evidence="3" key="1">
    <citation type="journal article" date="2019" name="Int. J. Syst. Evol. Microbiol.">
        <title>The Global Catalogue of Microorganisms (GCM) 10K type strain sequencing project: providing services to taxonomists for standard genome sequencing and annotation.</title>
        <authorList>
            <consortium name="The Broad Institute Genomics Platform"/>
            <consortium name="The Broad Institute Genome Sequencing Center for Infectious Disease"/>
            <person name="Wu L."/>
            <person name="Ma J."/>
        </authorList>
    </citation>
    <scope>NUCLEOTIDE SEQUENCE [LARGE SCALE GENOMIC DNA]</scope>
    <source>
        <strain evidence="3">CGMCC 4.7357</strain>
    </source>
</reference>
<comment type="caution">
    <text evidence="2">The sequence shown here is derived from an EMBL/GenBank/DDBJ whole genome shotgun (WGS) entry which is preliminary data.</text>
</comment>
<dbReference type="InterPro" id="IPR053139">
    <property type="entry name" value="Surface_bspA-like"/>
</dbReference>
<dbReference type="RefSeq" id="WP_380078533.1">
    <property type="nucleotide sequence ID" value="NZ_JBHSGO010000156.1"/>
</dbReference>
<keyword evidence="3" id="KW-1185">Reference proteome</keyword>
<evidence type="ECO:0000313" key="3">
    <source>
        <dbReference type="Proteomes" id="UP001596020"/>
    </source>
</evidence>
<sequence length="712" mass="79078">MKKLFKGALFMLPLFVLMCFGKAEAQSPSRTDDLSTLDLGGYDQASDVFSGNKPEESIGVNVDVKFGKSQEIIKADELAKVLGKELTRLDLKLHNESNFESVSFVAKISIYITKIDGDHFVPGEKNKYYFLPIDKSHDCVLKDFNVNIDKMTLDSEDTDPYIFQFQFDKPYLYTGGNLLLTIETQASSIFGESSRSFCACLSYPKNVKGLPVMSLCDGSDKKDVTNQTEYISAVGAYKDRTVKLFYYRNSTTEPEKPLEEVMSIANETAGKLQEKISDKQIQFVKDLTITGILNREDMDYVYSSKSIEKLHLGQAVLKQDTLWSPSKQDSDIPLPNLKEIDLPQTLKAIGASALSQKSQLIRISGTDSLEYIGVSALANDSLLRAFSFGNRLQKIDSLAFMGCKSLVDISFPDSLSWLGAKAFKGCSSITHLTIPEKISQIDSLTFNGCSSLDSVSLLSPRLSFSFGAFSNCNSLVALKLLTLVPPVINEDAFNMETPKKLKVYVPYQAEGAFLKDAVWNKFTIIPVGKPTPSPDPVPQPKEDILELGNFSGTNNCFDASVFQIPPVNVDYNYSKSQDLMLASELSNIEGKTIYQINYRLKLPEDVVTETIFDGEVDMYISSSPAQSFVKDPDSEQYQWIPVNVMTDKVIDAQKVRIDAFDLVSNQSANDYILSLKLDKPFVYKGGDLVVSIVTRATQNMANGTARSFADFY</sequence>
<name>A0ABV9K7U1_9PORP</name>
<organism evidence="2 3">
    <name type="scientific">Falsiporphyromonas endometrii</name>
    <dbReference type="NCBI Taxonomy" id="1387297"/>
    <lineage>
        <taxon>Bacteria</taxon>
        <taxon>Pseudomonadati</taxon>
        <taxon>Bacteroidota</taxon>
        <taxon>Bacteroidia</taxon>
        <taxon>Bacteroidales</taxon>
        <taxon>Porphyromonadaceae</taxon>
        <taxon>Falsiporphyromonas</taxon>
    </lineage>
</organism>